<dbReference type="EMBL" id="FOSG01000024">
    <property type="protein sequence ID" value="SFL68015.1"/>
    <property type="molecule type" value="Genomic_DNA"/>
</dbReference>
<feature type="domain" description="UvrD-like helicase ATP-binding" evidence="7">
    <location>
        <begin position="6"/>
        <end position="296"/>
    </location>
</feature>
<feature type="region of interest" description="Disordered" evidence="6">
    <location>
        <begin position="433"/>
        <end position="453"/>
    </location>
</feature>
<feature type="region of interest" description="Disordered" evidence="6">
    <location>
        <begin position="487"/>
        <end position="510"/>
    </location>
</feature>
<evidence type="ECO:0000259" key="7">
    <source>
        <dbReference type="PROSITE" id="PS51198"/>
    </source>
</evidence>
<dbReference type="GO" id="GO:0043138">
    <property type="term" value="F:3'-5' DNA helicase activity"/>
    <property type="evidence" value="ECO:0007669"/>
    <property type="project" value="TreeGrafter"/>
</dbReference>
<dbReference type="InterPro" id="IPR027417">
    <property type="entry name" value="P-loop_NTPase"/>
</dbReference>
<accession>A0A1I4JN38</accession>
<dbReference type="InterPro" id="IPR000212">
    <property type="entry name" value="DNA_helicase_UvrD/REP"/>
</dbReference>
<evidence type="ECO:0000256" key="6">
    <source>
        <dbReference type="SAM" id="MobiDB-lite"/>
    </source>
</evidence>
<evidence type="ECO:0000256" key="4">
    <source>
        <dbReference type="ARBA" id="ARBA00022840"/>
    </source>
</evidence>
<evidence type="ECO:0000313" key="9">
    <source>
        <dbReference type="Proteomes" id="UP000198928"/>
    </source>
</evidence>
<dbReference type="Gene3D" id="3.40.50.300">
    <property type="entry name" value="P-loop containing nucleotide triphosphate hydrolases"/>
    <property type="match status" value="2"/>
</dbReference>
<evidence type="ECO:0000256" key="2">
    <source>
        <dbReference type="ARBA" id="ARBA00022801"/>
    </source>
</evidence>
<sequence length="510" mass="54841">MTTVEPTAEQAAAAEAFAAGEHLVIQAGAGTGKTTTLALLAHATKRRGRYLAFNRAIAQAAAQAFPRTVVCKTAHALAYAAIGHRYQARLNAPRVPSWRTGMELGIRHSITLGGRDLSPKALSAAVLRTVERFCHSASPVLEAGHVPRLRGIDSDEMHAEFADLVLPYAGKAWADLQHPDQGVVRFDHDHYLKMWALSQPRIQADFLLLDEAQDTNPVLEEVFLNQRGHAQLVMVGDSAQAIYGWRGAKDVMTGFDGTPLTLSRSFRFGPAIAAEANRWLQIAETPIRLTGTEEIPSEVGEVPEPEAVLCRTNVGAMVEIMKHLDDGYAVALAGGGQALRALAHAALDLQSGRRTSHPELVLFTTWGDLIDYAEHDPAGRDLQPLVDLVGEHGADTILHAADCLIDERHAEVIVSTTHKAKGRQWAAVRIADDFTPPPDQEETDDHGQPLPGAIDDAEARLAYVAVTRARYALDLGGLSWIHHHPAGQAGGAPAASHAPATAQPGEASHR</sequence>
<dbReference type="Proteomes" id="UP000198928">
    <property type="component" value="Unassembled WGS sequence"/>
</dbReference>
<dbReference type="InterPro" id="IPR014016">
    <property type="entry name" value="UvrD-like_ATP-bd"/>
</dbReference>
<keyword evidence="4 5" id="KW-0067">ATP-binding</keyword>
<organism evidence="8 9">
    <name type="scientific">Streptomyces pini</name>
    <dbReference type="NCBI Taxonomy" id="1520580"/>
    <lineage>
        <taxon>Bacteria</taxon>
        <taxon>Bacillati</taxon>
        <taxon>Actinomycetota</taxon>
        <taxon>Actinomycetes</taxon>
        <taxon>Kitasatosporales</taxon>
        <taxon>Streptomycetaceae</taxon>
        <taxon>Streptomyces</taxon>
    </lineage>
</organism>
<proteinExistence type="predicted"/>
<keyword evidence="2 5" id="KW-0378">Hydrolase</keyword>
<dbReference type="SUPFAM" id="SSF52540">
    <property type="entry name" value="P-loop containing nucleoside triphosphate hydrolases"/>
    <property type="match status" value="1"/>
</dbReference>
<protein>
    <submittedName>
        <fullName evidence="8">AAA domain-containing protein</fullName>
    </submittedName>
</protein>
<keyword evidence="1 5" id="KW-0547">Nucleotide-binding</keyword>
<feature type="binding site" evidence="5">
    <location>
        <begin position="27"/>
        <end position="34"/>
    </location>
    <ligand>
        <name>ATP</name>
        <dbReference type="ChEBI" id="CHEBI:30616"/>
    </ligand>
</feature>
<dbReference type="GO" id="GO:0016787">
    <property type="term" value="F:hydrolase activity"/>
    <property type="evidence" value="ECO:0007669"/>
    <property type="project" value="UniProtKB-UniRule"/>
</dbReference>
<dbReference type="GO" id="GO:0005524">
    <property type="term" value="F:ATP binding"/>
    <property type="evidence" value="ECO:0007669"/>
    <property type="project" value="UniProtKB-UniRule"/>
</dbReference>
<keyword evidence="9" id="KW-1185">Reference proteome</keyword>
<dbReference type="Pfam" id="PF00580">
    <property type="entry name" value="UvrD-helicase"/>
    <property type="match status" value="1"/>
</dbReference>
<evidence type="ECO:0000313" key="8">
    <source>
        <dbReference type="EMBL" id="SFL68015.1"/>
    </source>
</evidence>
<evidence type="ECO:0000256" key="5">
    <source>
        <dbReference type="PROSITE-ProRule" id="PRU00560"/>
    </source>
</evidence>
<dbReference type="PROSITE" id="PS51198">
    <property type="entry name" value="UVRD_HELICASE_ATP_BIND"/>
    <property type="match status" value="1"/>
</dbReference>
<dbReference type="PANTHER" id="PTHR11070">
    <property type="entry name" value="UVRD / RECB / PCRA DNA HELICASE FAMILY MEMBER"/>
    <property type="match status" value="1"/>
</dbReference>
<evidence type="ECO:0000256" key="3">
    <source>
        <dbReference type="ARBA" id="ARBA00022806"/>
    </source>
</evidence>
<reference evidence="9" key="1">
    <citation type="submission" date="2016-10" db="EMBL/GenBank/DDBJ databases">
        <authorList>
            <person name="Varghese N."/>
            <person name="Submissions S."/>
        </authorList>
    </citation>
    <scope>NUCLEOTIDE SEQUENCE [LARGE SCALE GENOMIC DNA]</scope>
    <source>
        <strain evidence="9">PL19</strain>
    </source>
</reference>
<dbReference type="GO" id="GO:0000725">
    <property type="term" value="P:recombinational repair"/>
    <property type="evidence" value="ECO:0007669"/>
    <property type="project" value="TreeGrafter"/>
</dbReference>
<feature type="compositionally biased region" description="Low complexity" evidence="6">
    <location>
        <begin position="491"/>
        <end position="510"/>
    </location>
</feature>
<keyword evidence="3 5" id="KW-0347">Helicase</keyword>
<evidence type="ECO:0000256" key="1">
    <source>
        <dbReference type="ARBA" id="ARBA00022741"/>
    </source>
</evidence>
<dbReference type="AlphaFoldDB" id="A0A1I4JN38"/>
<dbReference type="GO" id="GO:0003677">
    <property type="term" value="F:DNA binding"/>
    <property type="evidence" value="ECO:0007669"/>
    <property type="project" value="InterPro"/>
</dbReference>
<dbReference type="PANTHER" id="PTHR11070:SF30">
    <property type="entry name" value="F-BOX DNA HELICASE 1"/>
    <property type="match status" value="1"/>
</dbReference>
<gene>
    <name evidence="8" type="ORF">SAMN05192584_12428</name>
</gene>
<name>A0A1I4JN38_9ACTN</name>